<gene>
    <name evidence="7" type="ORF">HY221_02535</name>
</gene>
<dbReference type="Pfam" id="PF00483">
    <property type="entry name" value="NTP_transferase"/>
    <property type="match status" value="1"/>
</dbReference>
<keyword evidence="3" id="KW-0808">Transferase</keyword>
<evidence type="ECO:0000256" key="5">
    <source>
        <dbReference type="ARBA" id="ARBA00048128"/>
    </source>
</evidence>
<sequence>MTDTKKVKKAVILAAGFGTRFLPASKASPKEMLPLVDKPIIQYLVEEVVQAGMKEIILVTGRGKRAIEDHFDRSRELEMFLESRGKQELAQMIKNISALASFAYVRQKEQKGTADAVLEAMPFIGQEPFAVTSGDDIIEANPPCMAQLVDIYEKYQVPVTCLMRVPPTETHRYGVIEGEEVAPRVWKIRRAVEKPAPGQAPTNLATLTKFVLTPEFVPFLEGVKPQNNELYIPPAIDAYIKEGGSFYGYEIQGDWYDCGNKLGYMKGIVHFGLKHPEIGKEFREYLRSIDI</sequence>
<dbReference type="EMBL" id="JACQCR010000059">
    <property type="protein sequence ID" value="MBI3631190.1"/>
    <property type="molecule type" value="Genomic_DNA"/>
</dbReference>
<reference evidence="7" key="1">
    <citation type="submission" date="2020-07" db="EMBL/GenBank/DDBJ databases">
        <title>Huge and variable diversity of episymbiotic CPR bacteria and DPANN archaea in groundwater ecosystems.</title>
        <authorList>
            <person name="He C.Y."/>
            <person name="Keren R."/>
            <person name="Whittaker M."/>
            <person name="Farag I.F."/>
            <person name="Doudna J."/>
            <person name="Cate J.H.D."/>
            <person name="Banfield J.F."/>
        </authorList>
    </citation>
    <scope>NUCLEOTIDE SEQUENCE</scope>
    <source>
        <strain evidence="7">NC_groundwater_973_Pr1_S-0.2um_54_13</strain>
    </source>
</reference>
<dbReference type="SUPFAM" id="SSF53448">
    <property type="entry name" value="Nucleotide-diphospho-sugar transferases"/>
    <property type="match status" value="1"/>
</dbReference>
<comment type="similarity">
    <text evidence="1">Belongs to the UDPGP type 2 family.</text>
</comment>
<evidence type="ECO:0000256" key="3">
    <source>
        <dbReference type="ARBA" id="ARBA00022679"/>
    </source>
</evidence>
<evidence type="ECO:0000259" key="6">
    <source>
        <dbReference type="Pfam" id="PF00483"/>
    </source>
</evidence>
<dbReference type="CDD" id="cd02541">
    <property type="entry name" value="UGPase_prokaryotic"/>
    <property type="match status" value="1"/>
</dbReference>
<evidence type="ECO:0000313" key="7">
    <source>
        <dbReference type="EMBL" id="MBI3631190.1"/>
    </source>
</evidence>
<evidence type="ECO:0000313" key="8">
    <source>
        <dbReference type="Proteomes" id="UP000753196"/>
    </source>
</evidence>
<dbReference type="GO" id="GO:0003983">
    <property type="term" value="F:UTP:glucose-1-phosphate uridylyltransferase activity"/>
    <property type="evidence" value="ECO:0007669"/>
    <property type="project" value="UniProtKB-EC"/>
</dbReference>
<dbReference type="InterPro" id="IPR005771">
    <property type="entry name" value="GalU_uridylyltTrfase_bac/arc"/>
</dbReference>
<dbReference type="GO" id="GO:0006011">
    <property type="term" value="P:UDP-alpha-D-glucose metabolic process"/>
    <property type="evidence" value="ECO:0007669"/>
    <property type="project" value="InterPro"/>
</dbReference>
<dbReference type="EC" id="2.7.7.9" evidence="2"/>
<organism evidence="7 8">
    <name type="scientific">Candidatus Sungiibacteriota bacterium</name>
    <dbReference type="NCBI Taxonomy" id="2750080"/>
    <lineage>
        <taxon>Bacteria</taxon>
        <taxon>Candidatus Sungiibacteriota</taxon>
    </lineage>
</organism>
<dbReference type="Proteomes" id="UP000753196">
    <property type="component" value="Unassembled WGS sequence"/>
</dbReference>
<dbReference type="Gene3D" id="3.90.550.10">
    <property type="entry name" value="Spore Coat Polysaccharide Biosynthesis Protein SpsA, Chain A"/>
    <property type="match status" value="1"/>
</dbReference>
<evidence type="ECO:0000256" key="2">
    <source>
        <dbReference type="ARBA" id="ARBA00012415"/>
    </source>
</evidence>
<accession>A0A932QYI3</accession>
<protein>
    <recommendedName>
        <fullName evidence="2">UTP--glucose-1-phosphate uridylyltransferase</fullName>
        <ecNumber evidence="2">2.7.7.9</ecNumber>
    </recommendedName>
</protein>
<dbReference type="InterPro" id="IPR029044">
    <property type="entry name" value="Nucleotide-diphossugar_trans"/>
</dbReference>
<evidence type="ECO:0000256" key="1">
    <source>
        <dbReference type="ARBA" id="ARBA00006890"/>
    </source>
</evidence>
<dbReference type="PANTHER" id="PTHR43197">
    <property type="entry name" value="UTP--GLUCOSE-1-PHOSPHATE URIDYLYLTRANSFERASE"/>
    <property type="match status" value="1"/>
</dbReference>
<evidence type="ECO:0000256" key="4">
    <source>
        <dbReference type="ARBA" id="ARBA00022695"/>
    </source>
</evidence>
<proteinExistence type="inferred from homology"/>
<dbReference type="PANTHER" id="PTHR43197:SF1">
    <property type="entry name" value="UTP--GLUCOSE-1-PHOSPHATE URIDYLYLTRANSFERASE"/>
    <property type="match status" value="1"/>
</dbReference>
<comment type="catalytic activity">
    <reaction evidence="5">
        <text>alpha-D-glucose 1-phosphate + UTP + H(+) = UDP-alpha-D-glucose + diphosphate</text>
        <dbReference type="Rhea" id="RHEA:19889"/>
        <dbReference type="ChEBI" id="CHEBI:15378"/>
        <dbReference type="ChEBI" id="CHEBI:33019"/>
        <dbReference type="ChEBI" id="CHEBI:46398"/>
        <dbReference type="ChEBI" id="CHEBI:58601"/>
        <dbReference type="ChEBI" id="CHEBI:58885"/>
        <dbReference type="EC" id="2.7.7.9"/>
    </reaction>
</comment>
<comment type="caution">
    <text evidence="7">The sequence shown here is derived from an EMBL/GenBank/DDBJ whole genome shotgun (WGS) entry which is preliminary data.</text>
</comment>
<feature type="domain" description="Nucleotidyl transferase" evidence="6">
    <location>
        <begin position="9"/>
        <end position="266"/>
    </location>
</feature>
<dbReference type="AlphaFoldDB" id="A0A932QYI3"/>
<name>A0A932QYI3_9BACT</name>
<dbReference type="InterPro" id="IPR005835">
    <property type="entry name" value="NTP_transferase_dom"/>
</dbReference>
<keyword evidence="4 7" id="KW-0548">Nucleotidyltransferase</keyword>